<dbReference type="EMBL" id="MVHP01000002">
    <property type="protein sequence ID" value="ORA68692.1"/>
    <property type="molecule type" value="Genomic_DNA"/>
</dbReference>
<dbReference type="AlphaFoldDB" id="A0A1X0D932"/>
<dbReference type="OrthoDB" id="9803968at2"/>
<dbReference type="GO" id="GO:0016878">
    <property type="term" value="F:acid-thiol ligase activity"/>
    <property type="evidence" value="ECO:0007669"/>
    <property type="project" value="UniProtKB-ARBA"/>
</dbReference>
<dbReference type="Gene3D" id="3.40.50.12780">
    <property type="entry name" value="N-terminal domain of ligase-like"/>
    <property type="match status" value="1"/>
</dbReference>
<dbReference type="PROSITE" id="PS00455">
    <property type="entry name" value="AMP_BINDING"/>
    <property type="match status" value="1"/>
</dbReference>
<dbReference type="Proteomes" id="UP000192772">
    <property type="component" value="Unassembled WGS sequence"/>
</dbReference>
<gene>
    <name evidence="3" type="ORF">BST23_02345</name>
</gene>
<keyword evidence="3" id="KW-0436">Ligase</keyword>
<dbReference type="Gene3D" id="3.30.300.30">
    <property type="match status" value="1"/>
</dbReference>
<dbReference type="InterPro" id="IPR025110">
    <property type="entry name" value="AMP-bd_C"/>
</dbReference>
<dbReference type="PANTHER" id="PTHR43767:SF1">
    <property type="entry name" value="NONRIBOSOMAL PEPTIDE SYNTHASE PES1 (EUROFUNG)-RELATED"/>
    <property type="match status" value="1"/>
</dbReference>
<evidence type="ECO:0000259" key="1">
    <source>
        <dbReference type="Pfam" id="PF00501"/>
    </source>
</evidence>
<dbReference type="InterPro" id="IPR042099">
    <property type="entry name" value="ANL_N_sf"/>
</dbReference>
<dbReference type="STRING" id="81858.BST23_02345"/>
<dbReference type="InterPro" id="IPR050237">
    <property type="entry name" value="ATP-dep_AMP-bd_enzyme"/>
</dbReference>
<dbReference type="SUPFAM" id="SSF56801">
    <property type="entry name" value="Acetyl-CoA synthetase-like"/>
    <property type="match status" value="1"/>
</dbReference>
<evidence type="ECO:0000313" key="3">
    <source>
        <dbReference type="EMBL" id="ORA68692.1"/>
    </source>
</evidence>
<reference evidence="3 4" key="1">
    <citation type="submission" date="2017-02" db="EMBL/GenBank/DDBJ databases">
        <title>The new phylogeny of genus Mycobacterium.</title>
        <authorList>
            <person name="Tortoli E."/>
            <person name="Trovato A."/>
            <person name="Cirillo D.M."/>
        </authorList>
    </citation>
    <scope>NUCLEOTIDE SEQUENCE [LARGE SCALE GENOMIC DNA]</scope>
    <source>
        <strain evidence="3 4">FI-09383</strain>
    </source>
</reference>
<dbReference type="InterPro" id="IPR045851">
    <property type="entry name" value="AMP-bd_C_sf"/>
</dbReference>
<dbReference type="InterPro" id="IPR000873">
    <property type="entry name" value="AMP-dep_synth/lig_dom"/>
</dbReference>
<evidence type="ECO:0000259" key="2">
    <source>
        <dbReference type="Pfam" id="PF13193"/>
    </source>
</evidence>
<evidence type="ECO:0000313" key="4">
    <source>
        <dbReference type="Proteomes" id="UP000192772"/>
    </source>
</evidence>
<accession>A0A1X0D932</accession>
<dbReference type="InterPro" id="IPR020845">
    <property type="entry name" value="AMP-binding_CS"/>
</dbReference>
<protein>
    <submittedName>
        <fullName evidence="3">O-succinylbenzoate--CoA ligase</fullName>
    </submittedName>
</protein>
<sequence length="502" mass="53617">MPTIGSTLRATAARVPERRALVYGSVEYTYGQLDAEVDRYAAVLAARGVTKGARVALLASNSDRFVVAFYAIHRLGAIFVPINPALAAPEIAHIARDCRATALLFEPALAEKTRTVLTEPLAGPLDCLALGDAEGFDDLVALARRYPADFADPEVHEGDDAQILYTSGTTGAPKGALFDHHRALWVAVSSVATCGMMDGDRLLHAAPLYHAAALCLMLIPGTLVGATHVVEGQFDAAAVANSLERERITMFFGVPTMYQFLLRTPHITERDMSSWRTGIFGAAPMPASTVEAIGATFPSLNLIQLCGQTEAGPSGIFSSGEQVRCRPDASGRQAMLGMECKIVSEDGSDVAPGDAGELLLRGQTVMKGYWNNPGETARTIVDGWLHTGDVCRLDADGYMTLVDRLKDMIITGGRNVYCVEVEGVVAAHPDVLDVAVVGRPHSDYGESIVAFVCVAAGSTLTLQELRDFAAPRLAKYKLPHELELVAEIPRNASGKIVKRSLA</sequence>
<dbReference type="PANTHER" id="PTHR43767">
    <property type="entry name" value="LONG-CHAIN-FATTY-ACID--COA LIGASE"/>
    <property type="match status" value="1"/>
</dbReference>
<proteinExistence type="predicted"/>
<feature type="domain" description="AMP-binding enzyme C-terminal" evidence="2">
    <location>
        <begin position="420"/>
        <end position="495"/>
    </location>
</feature>
<organism evidence="3 4">
    <name type="scientific">Mycolicibacterium elephantis</name>
    <dbReference type="NCBI Taxonomy" id="81858"/>
    <lineage>
        <taxon>Bacteria</taxon>
        <taxon>Bacillati</taxon>
        <taxon>Actinomycetota</taxon>
        <taxon>Actinomycetes</taxon>
        <taxon>Mycobacteriales</taxon>
        <taxon>Mycobacteriaceae</taxon>
        <taxon>Mycolicibacterium</taxon>
    </lineage>
</organism>
<comment type="caution">
    <text evidence="3">The sequence shown here is derived from an EMBL/GenBank/DDBJ whole genome shotgun (WGS) entry which is preliminary data.</text>
</comment>
<dbReference type="RefSeq" id="WP_083042326.1">
    <property type="nucleotide sequence ID" value="NZ_MVHP01000002.1"/>
</dbReference>
<feature type="domain" description="AMP-dependent synthetase/ligase" evidence="1">
    <location>
        <begin position="9"/>
        <end position="370"/>
    </location>
</feature>
<dbReference type="Pfam" id="PF00501">
    <property type="entry name" value="AMP-binding"/>
    <property type="match status" value="1"/>
</dbReference>
<dbReference type="Pfam" id="PF13193">
    <property type="entry name" value="AMP-binding_C"/>
    <property type="match status" value="1"/>
</dbReference>
<name>A0A1X0D932_9MYCO</name>